<dbReference type="InterPro" id="IPR003593">
    <property type="entry name" value="AAA+_ATPase"/>
</dbReference>
<dbReference type="NCBIfam" id="TIGR02538">
    <property type="entry name" value="type_IV_pilB"/>
    <property type="match status" value="1"/>
</dbReference>
<evidence type="ECO:0000256" key="5">
    <source>
        <dbReference type="ARBA" id="ARBA00022840"/>
    </source>
</evidence>
<dbReference type="Gene3D" id="3.30.450.90">
    <property type="match status" value="1"/>
</dbReference>
<dbReference type="Proteomes" id="UP000741360">
    <property type="component" value="Unassembled WGS sequence"/>
</dbReference>
<dbReference type="FunFam" id="3.30.450.90:FF:000001">
    <property type="entry name" value="Type II secretion system ATPase GspE"/>
    <property type="match status" value="1"/>
</dbReference>
<sequence>MAEVVKDRKSAFVSTVKKDEGGIPGAKLGDLLMREGLITKSQIEEATQYQKKHGGRIGSILLLLGYIDEDTVPTVLSRSHGYPVIDMSQQKIEDRVLALVPYSMAKEYFLFPISSANNVLQVAMADPTDSSTVEEVQMKVRLSVKAGVCAEKQILEAYKKYYQVSDEEIAGFTPKVEEMEEAVSIDTIDDFGSLVSEAADTFTVVDESAAGKMEGDQYSASDAPIVKLVNGILIRAIKEGASDIHIEPFETAFYVRYRKDGELHKAMNLPLQIKNAMTSRIKIMSNLNISERRVPQDGRIKMTLGKGKAVDFRVSTLPTLFGESIVIRILDKSNLNVDLTKLGFTKAGFERFQKTITRPYGLILVTGPTGSGKTTTLYSALHALNRVDTKLLTAEDPVEFNFRGINQVLIREDIGLTFAAALRSFLRQDPDVIMVGEIRDIETGEIAIKAAMTGHMVLSTLHTNDCASTIGRLIDMGIPGYMVASAVSMVLAQRLLRRICTKCKMPVTKISAALLKEAGFSPNEFSQLRLYTGKGCPECSNGYKGRVALYEIMEVTENVKQAITSAVPESQLRKIAMKDGMLTLRQEGLQKVREGITTLEEVMAKTVKEKEMLPAYLLNPDEQVFEDGDLIIKEGNTDKNFYKLIQGCLVVTKNGIVVGEISQPGEYFGEMSALTNEPRTATIRSKGKSIVKLFPGDKLAEVLEKYPEIATHIVTTLAKRLNEANNRILAGQNGGDRGLEALEQKAAALS</sequence>
<dbReference type="Pfam" id="PF00437">
    <property type="entry name" value="T2SSE"/>
    <property type="match status" value="1"/>
</dbReference>
<dbReference type="SUPFAM" id="SSF52540">
    <property type="entry name" value="P-loop containing nucleoside triphosphate hydrolases"/>
    <property type="match status" value="1"/>
</dbReference>
<dbReference type="GO" id="GO:0005524">
    <property type="term" value="F:ATP binding"/>
    <property type="evidence" value="ECO:0007669"/>
    <property type="project" value="UniProtKB-KW"/>
</dbReference>
<evidence type="ECO:0000256" key="1">
    <source>
        <dbReference type="ARBA" id="ARBA00004496"/>
    </source>
</evidence>
<feature type="domain" description="Cyclic nucleotide-binding" evidence="6">
    <location>
        <begin position="621"/>
        <end position="720"/>
    </location>
</feature>
<dbReference type="InterPro" id="IPR014710">
    <property type="entry name" value="RmlC-like_jellyroll"/>
</dbReference>
<comment type="caution">
    <text evidence="7">The sequence shown here is derived from an EMBL/GenBank/DDBJ whole genome shotgun (WGS) entry which is preliminary data.</text>
</comment>
<dbReference type="GO" id="GO:0016887">
    <property type="term" value="F:ATP hydrolysis activity"/>
    <property type="evidence" value="ECO:0007669"/>
    <property type="project" value="InterPro"/>
</dbReference>
<protein>
    <submittedName>
        <fullName evidence="7">Type IV-A pilus assembly ATPase PilB</fullName>
    </submittedName>
</protein>
<dbReference type="CDD" id="cd00038">
    <property type="entry name" value="CAP_ED"/>
    <property type="match status" value="1"/>
</dbReference>
<dbReference type="InterPro" id="IPR001482">
    <property type="entry name" value="T2SS/T4SS_dom"/>
</dbReference>
<dbReference type="GO" id="GO:0005737">
    <property type="term" value="C:cytoplasm"/>
    <property type="evidence" value="ECO:0007669"/>
    <property type="project" value="UniProtKB-SubCell"/>
</dbReference>
<name>A0A932M006_UNCTE</name>
<dbReference type="InterPro" id="IPR018490">
    <property type="entry name" value="cNMP-bd_dom_sf"/>
</dbReference>
<keyword evidence="3" id="KW-0963">Cytoplasm</keyword>
<dbReference type="Pfam" id="PF00027">
    <property type="entry name" value="cNMP_binding"/>
    <property type="match status" value="1"/>
</dbReference>
<dbReference type="PANTHER" id="PTHR30258:SF1">
    <property type="entry name" value="PROTEIN TRANSPORT PROTEIN HOFB HOMOLOG"/>
    <property type="match status" value="1"/>
</dbReference>
<dbReference type="SMART" id="SM00100">
    <property type="entry name" value="cNMP"/>
    <property type="match status" value="1"/>
</dbReference>
<dbReference type="GO" id="GO:0005886">
    <property type="term" value="C:plasma membrane"/>
    <property type="evidence" value="ECO:0007669"/>
    <property type="project" value="TreeGrafter"/>
</dbReference>
<evidence type="ECO:0000256" key="4">
    <source>
        <dbReference type="ARBA" id="ARBA00022741"/>
    </source>
</evidence>
<dbReference type="Gene3D" id="2.60.120.10">
    <property type="entry name" value="Jelly Rolls"/>
    <property type="match status" value="1"/>
</dbReference>
<dbReference type="InterPro" id="IPR007831">
    <property type="entry name" value="T2SS_GspE_N"/>
</dbReference>
<keyword evidence="4" id="KW-0547">Nucleotide-binding</keyword>
<dbReference type="Pfam" id="PF05157">
    <property type="entry name" value="MshEN"/>
    <property type="match status" value="1"/>
</dbReference>
<evidence type="ECO:0000259" key="6">
    <source>
        <dbReference type="PROSITE" id="PS50042"/>
    </source>
</evidence>
<dbReference type="FunFam" id="3.40.50.300:FF:000398">
    <property type="entry name" value="Type IV pilus assembly ATPase PilB"/>
    <property type="match status" value="1"/>
</dbReference>
<evidence type="ECO:0000313" key="8">
    <source>
        <dbReference type="Proteomes" id="UP000741360"/>
    </source>
</evidence>
<accession>A0A932M006</accession>
<proteinExistence type="inferred from homology"/>
<dbReference type="AlphaFoldDB" id="A0A932M006"/>
<dbReference type="InterPro" id="IPR000595">
    <property type="entry name" value="cNMP-bd_dom"/>
</dbReference>
<dbReference type="GO" id="GO:0009297">
    <property type="term" value="P:pilus assembly"/>
    <property type="evidence" value="ECO:0007669"/>
    <property type="project" value="InterPro"/>
</dbReference>
<dbReference type="EMBL" id="JACPSX010000005">
    <property type="protein sequence ID" value="MBI3013511.1"/>
    <property type="molecule type" value="Genomic_DNA"/>
</dbReference>
<evidence type="ECO:0000256" key="2">
    <source>
        <dbReference type="ARBA" id="ARBA00006611"/>
    </source>
</evidence>
<dbReference type="CDD" id="cd01129">
    <property type="entry name" value="PulE-GspE-like"/>
    <property type="match status" value="1"/>
</dbReference>
<evidence type="ECO:0000256" key="3">
    <source>
        <dbReference type="ARBA" id="ARBA00022490"/>
    </source>
</evidence>
<comment type="similarity">
    <text evidence="2">Belongs to the GSP E family.</text>
</comment>
<dbReference type="InterPro" id="IPR027417">
    <property type="entry name" value="P-loop_NTPase"/>
</dbReference>
<organism evidence="7 8">
    <name type="scientific">Tectimicrobiota bacterium</name>
    <dbReference type="NCBI Taxonomy" id="2528274"/>
    <lineage>
        <taxon>Bacteria</taxon>
        <taxon>Pseudomonadati</taxon>
        <taxon>Nitrospinota/Tectimicrobiota group</taxon>
        <taxon>Candidatus Tectimicrobiota</taxon>
    </lineage>
</organism>
<dbReference type="InterPro" id="IPR037257">
    <property type="entry name" value="T2SS_E_N_sf"/>
</dbReference>
<dbReference type="SUPFAM" id="SSF160246">
    <property type="entry name" value="EspE N-terminal domain-like"/>
    <property type="match status" value="1"/>
</dbReference>
<gene>
    <name evidence="7" type="primary">pilB</name>
    <name evidence="7" type="ORF">HYY65_00265</name>
</gene>
<dbReference type="InterPro" id="IPR013374">
    <property type="entry name" value="ATPase_typ4_pilus-assembl_PilB"/>
</dbReference>
<evidence type="ECO:0000313" key="7">
    <source>
        <dbReference type="EMBL" id="MBI3013511.1"/>
    </source>
</evidence>
<reference evidence="7" key="1">
    <citation type="submission" date="2020-07" db="EMBL/GenBank/DDBJ databases">
        <title>Huge and variable diversity of episymbiotic CPR bacteria and DPANN archaea in groundwater ecosystems.</title>
        <authorList>
            <person name="He C.Y."/>
            <person name="Keren R."/>
            <person name="Whittaker M."/>
            <person name="Farag I.F."/>
            <person name="Doudna J."/>
            <person name="Cate J.H.D."/>
            <person name="Banfield J.F."/>
        </authorList>
    </citation>
    <scope>NUCLEOTIDE SEQUENCE</scope>
    <source>
        <strain evidence="7">NC_groundwater_717_Ag_S-0.2um_59_8</strain>
    </source>
</reference>
<dbReference type="SUPFAM" id="SSF51206">
    <property type="entry name" value="cAMP-binding domain-like"/>
    <property type="match status" value="1"/>
</dbReference>
<keyword evidence="5" id="KW-0067">ATP-binding</keyword>
<dbReference type="PANTHER" id="PTHR30258">
    <property type="entry name" value="TYPE II SECRETION SYSTEM PROTEIN GSPE-RELATED"/>
    <property type="match status" value="1"/>
</dbReference>
<comment type="subcellular location">
    <subcellularLocation>
        <location evidence="1">Cytoplasm</location>
    </subcellularLocation>
</comment>
<dbReference type="Gene3D" id="3.40.50.300">
    <property type="entry name" value="P-loop containing nucleotide triphosphate hydrolases"/>
    <property type="match status" value="1"/>
</dbReference>
<dbReference type="PROSITE" id="PS50042">
    <property type="entry name" value="CNMP_BINDING_3"/>
    <property type="match status" value="1"/>
</dbReference>
<dbReference type="PROSITE" id="PS00662">
    <property type="entry name" value="T2SP_E"/>
    <property type="match status" value="1"/>
</dbReference>
<dbReference type="SMART" id="SM00382">
    <property type="entry name" value="AAA"/>
    <property type="match status" value="1"/>
</dbReference>
<dbReference type="Gene3D" id="3.30.300.160">
    <property type="entry name" value="Type II secretion system, protein E, N-terminal domain"/>
    <property type="match status" value="1"/>
</dbReference>